<dbReference type="RefSeq" id="WP_076406387.1">
    <property type="nucleotide sequence ID" value="NZ_FTMI01000008.1"/>
</dbReference>
<dbReference type="EMBL" id="FTMI01000008">
    <property type="protein sequence ID" value="SIQ77388.1"/>
    <property type="molecule type" value="Genomic_DNA"/>
</dbReference>
<dbReference type="Gene3D" id="2.80.10.50">
    <property type="match status" value="1"/>
</dbReference>
<keyword evidence="5" id="KW-0862">Zinc</keyword>
<dbReference type="InterPro" id="IPR035992">
    <property type="entry name" value="Ricin_B-like_lectins"/>
</dbReference>
<evidence type="ECO:0000256" key="2">
    <source>
        <dbReference type="ARBA" id="ARBA00022670"/>
    </source>
</evidence>
<sequence length="1035" mass="107357">MTRHHRPPRRFARLGTAAALALLSAVGAGTLLAAAAAATAAAPWAPTGTAAAAAVPEDPGPLGFYDTRADGSPRPVRNDLTGALGAMVQLAQSHTIDPAGNTARNMPTLVAERAALLLVTPTSTVSSLTVAVSVDGRPRTTLPLAPPSAVPRDDVTDTEGRRDVVYSNRAWTVELPWDAVVPGLSLAFTADGGRTGTLPAASIQVAAPTELVVNGTELGMLTDPPTGSGHVMLDDTVRAATDYFQTIPVSRLVVARYEPVRLDRVMVASGTIYTSPGTSATTGDVYSGDLRENVGKAQFSTGVNLAGFGIPSAPMTQNQPGTFNQRVYHHSAGAYINGRVVHGLSGGNGMATLYDSVGNEWSHEIGHSFGLGHYPGVDDTKTGDERVINATHHSESGWGYIAYRDRMRSNLVNNQAFVPGGIDVAGTPFRQSFAGLYNYQRDAMSGGFPTSDLSRYTHHTGYSATRIQQSLRTVVPDPAYPSGYRDWDPATGDRVDARVRDASFTAAKPRKVGVPVMTVLGAYDPANPARTALFPAMRSNYGNVFSLPAPDTGATGPARQCWVEVTYVGGRVENVSIDASDGVKQVNLNLEEAADPSRARILCRVNGTTTAHGAVSLPTDLAPLAPAVVVGQEAGYEALRAVEVRELDAALAPLAGQTAPVLDARTRLLLTSWADDLSGLGTTARQVADRALAVQAGVTRVESYVAERRAALLGGDAAAKDGLAALVRSTGLAESATALLPTPARVTVDGGRCLDVDLAATAPRVLVTAAPADCDTSAEQTWFLDARGAIHSGARPDLCLVARTPATLAPCERDAVRQEWTYEADGHLASRGQPGQYLDHYRAQGTPGLWGRAAAANQLWAGLPRSTSAGVALLSPGTLATVFAAQQLHGVSSLPLQRADNGWGPVERDRSNGEAAAGDGGVLTVAGATSPVGLGVHAASEVEVRVGGACTRLTGSVGVDAESGTRGSVVATVLADGVARWTSPTLRGGAAASSFDVDVTGATVVTLRAGTAGDGDAWDHADWLAPTLRCATAPR</sequence>
<evidence type="ECO:0000256" key="1">
    <source>
        <dbReference type="ARBA" id="ARBA00001947"/>
    </source>
</evidence>
<protein>
    <submittedName>
        <fullName evidence="9">Ricin-type beta-trefoil lectin domain-containing protein</fullName>
    </submittedName>
</protein>
<dbReference type="PANTHER" id="PTHR39540:SF1">
    <property type="entry name" value="DICTOMALLEIN-1-RELATED"/>
    <property type="match status" value="1"/>
</dbReference>
<dbReference type="InterPro" id="IPR022218">
    <property type="entry name" value="TagA_dom"/>
</dbReference>
<dbReference type="Pfam" id="PF10462">
    <property type="entry name" value="Peptidase_M66"/>
    <property type="match status" value="1"/>
</dbReference>
<organism evidence="9 10">
    <name type="scientific">Cellulosimicrobium aquatile</name>
    <dbReference type="NCBI Taxonomy" id="1612203"/>
    <lineage>
        <taxon>Bacteria</taxon>
        <taxon>Bacillati</taxon>
        <taxon>Actinomycetota</taxon>
        <taxon>Actinomycetes</taxon>
        <taxon>Micrococcales</taxon>
        <taxon>Promicromonosporaceae</taxon>
        <taxon>Cellulosimicrobium</taxon>
    </lineage>
</organism>
<dbReference type="InterPro" id="IPR013222">
    <property type="entry name" value="Glyco_hyd_98_carb-bd"/>
</dbReference>
<evidence type="ECO:0000256" key="3">
    <source>
        <dbReference type="ARBA" id="ARBA00022723"/>
    </source>
</evidence>
<dbReference type="PANTHER" id="PTHR39540">
    <property type="match status" value="1"/>
</dbReference>
<feature type="chain" id="PRO_5038357639" evidence="7">
    <location>
        <begin position="34"/>
        <end position="1035"/>
    </location>
</feature>
<keyword evidence="2" id="KW-0645">Protease</keyword>
<evidence type="ECO:0000256" key="5">
    <source>
        <dbReference type="ARBA" id="ARBA00022833"/>
    </source>
</evidence>
<proteinExistence type="predicted"/>
<dbReference type="Proteomes" id="UP000186235">
    <property type="component" value="Unassembled WGS sequence"/>
</dbReference>
<gene>
    <name evidence="9" type="ORF">SAMN05518682_3554</name>
</gene>
<dbReference type="GO" id="GO:0004222">
    <property type="term" value="F:metalloendopeptidase activity"/>
    <property type="evidence" value="ECO:0007669"/>
    <property type="project" value="InterPro"/>
</dbReference>
<reference evidence="10" key="1">
    <citation type="submission" date="2017-01" db="EMBL/GenBank/DDBJ databases">
        <authorList>
            <person name="Varghese N."/>
            <person name="Submissions S."/>
        </authorList>
    </citation>
    <scope>NUCLEOTIDE SEQUENCE [LARGE SCALE GENOMIC DNA]</scope>
    <source>
        <strain evidence="10">3bp</strain>
    </source>
</reference>
<dbReference type="InterPro" id="IPR000772">
    <property type="entry name" value="Ricin_B_lectin"/>
</dbReference>
<dbReference type="GO" id="GO:0046872">
    <property type="term" value="F:metal ion binding"/>
    <property type="evidence" value="ECO:0007669"/>
    <property type="project" value="UniProtKB-KW"/>
</dbReference>
<dbReference type="Pfam" id="PF08305">
    <property type="entry name" value="NPCBM"/>
    <property type="match status" value="1"/>
</dbReference>
<keyword evidence="6" id="KW-0482">Metalloprotease</keyword>
<evidence type="ECO:0000313" key="9">
    <source>
        <dbReference type="EMBL" id="SIQ77388.1"/>
    </source>
</evidence>
<keyword evidence="10" id="KW-1185">Reference proteome</keyword>
<evidence type="ECO:0000256" key="4">
    <source>
        <dbReference type="ARBA" id="ARBA00022801"/>
    </source>
</evidence>
<keyword evidence="7" id="KW-0732">Signal</keyword>
<dbReference type="Gene3D" id="2.60.120.1060">
    <property type="entry name" value="NPCBM/NEW2 domain"/>
    <property type="match status" value="1"/>
</dbReference>
<dbReference type="InterPro" id="IPR019503">
    <property type="entry name" value="Peptidase_M66_dom"/>
</dbReference>
<dbReference type="Pfam" id="PF12561">
    <property type="entry name" value="TagA"/>
    <property type="match status" value="1"/>
</dbReference>
<name>A0A1N6VI17_9MICO</name>
<dbReference type="GO" id="GO:0006508">
    <property type="term" value="P:proteolysis"/>
    <property type="evidence" value="ECO:0007669"/>
    <property type="project" value="UniProtKB-KW"/>
</dbReference>
<dbReference type="InterPro" id="IPR038637">
    <property type="entry name" value="NPCBM_sf"/>
</dbReference>
<dbReference type="GO" id="GO:0030246">
    <property type="term" value="F:carbohydrate binding"/>
    <property type="evidence" value="ECO:0007669"/>
    <property type="project" value="UniProtKB-KW"/>
</dbReference>
<accession>A0A1N6VI17</accession>
<comment type="cofactor">
    <cofactor evidence="1">
        <name>Zn(2+)</name>
        <dbReference type="ChEBI" id="CHEBI:29105"/>
    </cofactor>
</comment>
<dbReference type="Pfam" id="PF00652">
    <property type="entry name" value="Ricin_B_lectin"/>
    <property type="match status" value="1"/>
</dbReference>
<evidence type="ECO:0000256" key="7">
    <source>
        <dbReference type="SAM" id="SignalP"/>
    </source>
</evidence>
<dbReference type="AlphaFoldDB" id="A0A1N6VI17"/>
<dbReference type="SUPFAM" id="SSF50370">
    <property type="entry name" value="Ricin B-like lectins"/>
    <property type="match status" value="1"/>
</dbReference>
<evidence type="ECO:0000313" key="10">
    <source>
        <dbReference type="Proteomes" id="UP000186235"/>
    </source>
</evidence>
<keyword evidence="4" id="KW-0378">Hydrolase</keyword>
<dbReference type="SMART" id="SM00776">
    <property type="entry name" value="NPCBM"/>
    <property type="match status" value="1"/>
</dbReference>
<feature type="signal peptide" evidence="7">
    <location>
        <begin position="1"/>
        <end position="33"/>
    </location>
</feature>
<evidence type="ECO:0000256" key="6">
    <source>
        <dbReference type="ARBA" id="ARBA00023049"/>
    </source>
</evidence>
<dbReference type="SMART" id="SM00458">
    <property type="entry name" value="RICIN"/>
    <property type="match status" value="1"/>
</dbReference>
<dbReference type="SUPFAM" id="SSF49785">
    <property type="entry name" value="Galactose-binding domain-like"/>
    <property type="match status" value="1"/>
</dbReference>
<dbReference type="PROSITE" id="PS51694">
    <property type="entry name" value="PEPTIDASE_M66"/>
    <property type="match status" value="1"/>
</dbReference>
<dbReference type="PROSITE" id="PS50231">
    <property type="entry name" value="RICIN_B_LECTIN"/>
    <property type="match status" value="1"/>
</dbReference>
<keyword evidence="9" id="KW-0430">Lectin</keyword>
<evidence type="ECO:0000259" key="8">
    <source>
        <dbReference type="PROSITE" id="PS51694"/>
    </source>
</evidence>
<dbReference type="InterPro" id="IPR008979">
    <property type="entry name" value="Galactose-bd-like_sf"/>
</dbReference>
<feature type="domain" description="Peptidase M66" evidence="8">
    <location>
        <begin position="210"/>
        <end position="477"/>
    </location>
</feature>
<dbReference type="InterPro" id="IPR051256">
    <property type="entry name" value="Dictomallein"/>
</dbReference>
<keyword evidence="3" id="KW-0479">Metal-binding</keyword>